<dbReference type="InterPro" id="IPR016181">
    <property type="entry name" value="Acyl_CoA_acyltransferase"/>
</dbReference>
<evidence type="ECO:0000256" key="5">
    <source>
        <dbReference type="ARBA" id="ARBA00049880"/>
    </source>
</evidence>
<proteinExistence type="predicted"/>
<dbReference type="GO" id="GO:0016747">
    <property type="term" value="F:acyltransferase activity, transferring groups other than amino-acyl groups"/>
    <property type="evidence" value="ECO:0007669"/>
    <property type="project" value="InterPro"/>
</dbReference>
<dbReference type="Gene3D" id="3.40.630.30">
    <property type="match status" value="1"/>
</dbReference>
<dbReference type="InterPro" id="IPR000182">
    <property type="entry name" value="GNAT_dom"/>
</dbReference>
<dbReference type="PANTHER" id="PTHR36449:SF1">
    <property type="entry name" value="ACETYLTRANSFERASE"/>
    <property type="match status" value="1"/>
</dbReference>
<keyword evidence="2" id="KW-1277">Toxin-antitoxin system</keyword>
<sequence length="162" mass="17827">MTPLSTPAALTDRHIAESFDCGVAVLNDWLRRRAMPNQLTGASRTFVISRDERVVGYYALAAGAIASHEAPSRLSRNMPDPIPVFILGRLAVDRSEQGRMLGSLLLRDAIIRTRAAAEFGGIAGLLVHALSVEAKRFYMHRGFVESPSRPMTLLARLKDIKE</sequence>
<dbReference type="PANTHER" id="PTHR36449">
    <property type="entry name" value="ACETYLTRANSFERASE-RELATED"/>
    <property type="match status" value="1"/>
</dbReference>
<evidence type="ECO:0000256" key="2">
    <source>
        <dbReference type="ARBA" id="ARBA00022649"/>
    </source>
</evidence>
<reference evidence="7 8" key="1">
    <citation type="submission" date="2019-09" db="EMBL/GenBank/DDBJ databases">
        <title>Isolation and complete genome sequencing of Methylocystis species.</title>
        <authorList>
            <person name="Rumah B.L."/>
            <person name="Stead C.E."/>
            <person name="Stevens B.C."/>
            <person name="Minton N.P."/>
            <person name="Grosse-Honebrink A."/>
            <person name="Zhang Y."/>
        </authorList>
    </citation>
    <scope>NUCLEOTIDE SEQUENCE [LARGE SCALE GENOMIC DNA]</scope>
    <source>
        <strain evidence="7 8">BRCS2</strain>
    </source>
</reference>
<gene>
    <name evidence="7" type="ORF">F7D14_01170</name>
</gene>
<dbReference type="Proteomes" id="UP000422569">
    <property type="component" value="Chromosome"/>
</dbReference>
<evidence type="ECO:0000313" key="7">
    <source>
        <dbReference type="EMBL" id="QGM99473.1"/>
    </source>
</evidence>
<accession>A0A6B8MDV0</accession>
<comment type="catalytic activity">
    <reaction evidence="5">
        <text>glycyl-tRNA(Gly) + acetyl-CoA = N-acetylglycyl-tRNA(Gly) + CoA + H(+)</text>
        <dbReference type="Rhea" id="RHEA:81867"/>
        <dbReference type="Rhea" id="RHEA-COMP:9683"/>
        <dbReference type="Rhea" id="RHEA-COMP:19766"/>
        <dbReference type="ChEBI" id="CHEBI:15378"/>
        <dbReference type="ChEBI" id="CHEBI:57287"/>
        <dbReference type="ChEBI" id="CHEBI:57288"/>
        <dbReference type="ChEBI" id="CHEBI:78522"/>
        <dbReference type="ChEBI" id="CHEBI:232036"/>
    </reaction>
</comment>
<protein>
    <submittedName>
        <fullName evidence="7">GNAT family N-acetyltransferase</fullName>
    </submittedName>
</protein>
<evidence type="ECO:0000259" key="6">
    <source>
        <dbReference type="Pfam" id="PF13508"/>
    </source>
</evidence>
<keyword evidence="1" id="KW-0678">Repressor</keyword>
<keyword evidence="8" id="KW-1185">Reference proteome</keyword>
<keyword evidence="4" id="KW-0012">Acyltransferase</keyword>
<dbReference type="KEGG" id="mpar:F7D14_01170"/>
<evidence type="ECO:0000256" key="3">
    <source>
        <dbReference type="ARBA" id="ARBA00022679"/>
    </source>
</evidence>
<evidence type="ECO:0000256" key="1">
    <source>
        <dbReference type="ARBA" id="ARBA00022491"/>
    </source>
</evidence>
<dbReference type="Pfam" id="PF13508">
    <property type="entry name" value="Acetyltransf_7"/>
    <property type="match status" value="1"/>
</dbReference>
<dbReference type="SUPFAM" id="SSF55729">
    <property type="entry name" value="Acyl-CoA N-acyltransferases (Nat)"/>
    <property type="match status" value="1"/>
</dbReference>
<dbReference type="RefSeq" id="WP_020372413.1">
    <property type="nucleotide sequence ID" value="NZ_CP044331.1"/>
</dbReference>
<dbReference type="AlphaFoldDB" id="A0A6B8MDV0"/>
<evidence type="ECO:0000313" key="8">
    <source>
        <dbReference type="Proteomes" id="UP000422569"/>
    </source>
</evidence>
<keyword evidence="3 7" id="KW-0808">Transferase</keyword>
<name>A0A6B8MDV0_9HYPH</name>
<dbReference type="EMBL" id="CP044331">
    <property type="protein sequence ID" value="QGM99473.1"/>
    <property type="molecule type" value="Genomic_DNA"/>
</dbReference>
<evidence type="ECO:0000256" key="4">
    <source>
        <dbReference type="ARBA" id="ARBA00023315"/>
    </source>
</evidence>
<organism evidence="7 8">
    <name type="scientific">Methylocystis parvus</name>
    <dbReference type="NCBI Taxonomy" id="134"/>
    <lineage>
        <taxon>Bacteria</taxon>
        <taxon>Pseudomonadati</taxon>
        <taxon>Pseudomonadota</taxon>
        <taxon>Alphaproteobacteria</taxon>
        <taxon>Hyphomicrobiales</taxon>
        <taxon>Methylocystaceae</taxon>
        <taxon>Methylocystis</taxon>
    </lineage>
</organism>
<feature type="domain" description="N-acetyltransferase" evidence="6">
    <location>
        <begin position="43"/>
        <end position="145"/>
    </location>
</feature>